<comment type="similarity">
    <text evidence="3">Belongs to the synaptobrevin family.</text>
</comment>
<dbReference type="InterPro" id="IPR010908">
    <property type="entry name" value="Longin_dom"/>
</dbReference>
<evidence type="ECO:0000256" key="4">
    <source>
        <dbReference type="ARBA" id="ARBA00022927"/>
    </source>
</evidence>
<dbReference type="GO" id="GO:0006888">
    <property type="term" value="P:endoplasmic reticulum to Golgi vesicle-mediated transport"/>
    <property type="evidence" value="ECO:0007669"/>
    <property type="project" value="InterPro"/>
</dbReference>
<dbReference type="CDD" id="cd14824">
    <property type="entry name" value="Longin"/>
    <property type="match status" value="1"/>
</dbReference>
<keyword evidence="10" id="KW-0675">Receptor</keyword>
<dbReference type="InterPro" id="IPR044565">
    <property type="entry name" value="Sec22"/>
</dbReference>
<keyword evidence="8" id="KW-0812">Transmembrane</keyword>
<evidence type="ECO:0000256" key="7">
    <source>
        <dbReference type="ARBA" id="ARBA00024249"/>
    </source>
</evidence>
<dbReference type="GO" id="GO:0015031">
    <property type="term" value="P:protein transport"/>
    <property type="evidence" value="ECO:0007669"/>
    <property type="project" value="UniProtKB-KW"/>
</dbReference>
<dbReference type="Pfam" id="PF13774">
    <property type="entry name" value="Longin"/>
    <property type="match status" value="1"/>
</dbReference>
<feature type="domain" description="Longin" evidence="9">
    <location>
        <begin position="8"/>
        <end position="128"/>
    </location>
</feature>
<evidence type="ECO:0000256" key="6">
    <source>
        <dbReference type="ARBA" id="ARBA00023136"/>
    </source>
</evidence>
<dbReference type="PROSITE" id="PS50859">
    <property type="entry name" value="LONGIN"/>
    <property type="match status" value="1"/>
</dbReference>
<keyword evidence="6 8" id="KW-0472">Membrane</keyword>
<keyword evidence="11" id="KW-1185">Reference proteome</keyword>
<sequence length="386" mass="43724">MNMIRFTLIARTGDGLPLVATMESQKEEDVIARHKKLSKGIIATLSPEYRGVAMPAECTVTADEFSFHYMTSSGVVFLVLCDKSYPRLLAFSYLNEVTRGFFDELKATSTPIHSVHRPYSFIRFEPSLQSIKKRYINTRQLRTQEDLVDLSARIQSVDILDVRDVLSDDYLIAASMKRKPFAQSVSVKELTQAAYNVANVLKTEIGEAKGTPESQQRRSALLVWLSLIICVVDSLYLVFYWTRWEAPNNMIRDISTGRRSDPNAFETLSFLLLGLMTPIILVQAYHFNLQSHLPDRLANLSLAHWSLTVLQTIWALVCRNNVPPPGSTANRVYQSGLQRAAAWFGKWCMPLPIVLVKVVYIVLIGFAVGMGARRRWKRFKPSGLKD</sequence>
<evidence type="ECO:0000256" key="5">
    <source>
        <dbReference type="ARBA" id="ARBA00023054"/>
    </source>
</evidence>
<protein>
    <recommendedName>
        <fullName evidence="7">Protein transport protein SEC22</fullName>
    </recommendedName>
</protein>
<comment type="caution">
    <text evidence="10">The sequence shown here is derived from an EMBL/GenBank/DDBJ whole genome shotgun (WGS) entry which is preliminary data.</text>
</comment>
<dbReference type="AlphaFoldDB" id="A0AAD5SDN0"/>
<dbReference type="GO" id="GO:0000139">
    <property type="term" value="C:Golgi membrane"/>
    <property type="evidence" value="ECO:0007669"/>
    <property type="project" value="UniProtKB-SubCell"/>
</dbReference>
<feature type="transmembrane region" description="Helical" evidence="8">
    <location>
        <begin position="267"/>
        <end position="285"/>
    </location>
</feature>
<evidence type="ECO:0000259" key="9">
    <source>
        <dbReference type="PROSITE" id="PS50859"/>
    </source>
</evidence>
<dbReference type="GO" id="GO:0005484">
    <property type="term" value="F:SNAP receptor activity"/>
    <property type="evidence" value="ECO:0007669"/>
    <property type="project" value="InterPro"/>
</dbReference>
<dbReference type="InterPro" id="IPR011012">
    <property type="entry name" value="Longin-like_dom_sf"/>
</dbReference>
<dbReference type="SUPFAM" id="SSF64356">
    <property type="entry name" value="SNARE-like"/>
    <property type="match status" value="1"/>
</dbReference>
<keyword evidence="5" id="KW-0175">Coiled coil</keyword>
<feature type="transmembrane region" description="Helical" evidence="8">
    <location>
        <begin position="221"/>
        <end position="241"/>
    </location>
</feature>
<dbReference type="Gene3D" id="3.30.450.50">
    <property type="entry name" value="Longin domain"/>
    <property type="match status" value="1"/>
</dbReference>
<keyword evidence="4" id="KW-0813">Transport</keyword>
<dbReference type="SMART" id="SM01270">
    <property type="entry name" value="Longin"/>
    <property type="match status" value="1"/>
</dbReference>
<organism evidence="10 11">
    <name type="scientific">Rhizophlyctis rosea</name>
    <dbReference type="NCBI Taxonomy" id="64517"/>
    <lineage>
        <taxon>Eukaryota</taxon>
        <taxon>Fungi</taxon>
        <taxon>Fungi incertae sedis</taxon>
        <taxon>Chytridiomycota</taxon>
        <taxon>Chytridiomycota incertae sedis</taxon>
        <taxon>Chytridiomycetes</taxon>
        <taxon>Rhizophlyctidales</taxon>
        <taxon>Rhizophlyctidaceae</taxon>
        <taxon>Rhizophlyctis</taxon>
    </lineage>
</organism>
<gene>
    <name evidence="10" type="primary">SEC22_2</name>
    <name evidence="10" type="ORF">HK097_005175</name>
</gene>
<evidence type="ECO:0000256" key="3">
    <source>
        <dbReference type="ARBA" id="ARBA00008025"/>
    </source>
</evidence>
<name>A0AAD5SDN0_9FUNG</name>
<evidence type="ECO:0000256" key="1">
    <source>
        <dbReference type="ARBA" id="ARBA00004163"/>
    </source>
</evidence>
<reference evidence="10" key="1">
    <citation type="submission" date="2020-05" db="EMBL/GenBank/DDBJ databases">
        <title>Phylogenomic resolution of chytrid fungi.</title>
        <authorList>
            <person name="Stajich J.E."/>
            <person name="Amses K."/>
            <person name="Simmons R."/>
            <person name="Seto K."/>
            <person name="Myers J."/>
            <person name="Bonds A."/>
            <person name="Quandt C.A."/>
            <person name="Barry K."/>
            <person name="Liu P."/>
            <person name="Grigoriev I."/>
            <person name="Longcore J.E."/>
            <person name="James T.Y."/>
        </authorList>
    </citation>
    <scope>NUCLEOTIDE SEQUENCE</scope>
    <source>
        <strain evidence="10">JEL0318</strain>
    </source>
</reference>
<proteinExistence type="inferred from homology"/>
<evidence type="ECO:0000313" key="10">
    <source>
        <dbReference type="EMBL" id="KAJ3053043.1"/>
    </source>
</evidence>
<evidence type="ECO:0000256" key="8">
    <source>
        <dbReference type="SAM" id="Phobius"/>
    </source>
</evidence>
<feature type="transmembrane region" description="Helical" evidence="8">
    <location>
        <begin position="353"/>
        <end position="372"/>
    </location>
</feature>
<dbReference type="EMBL" id="JADGJD010000243">
    <property type="protein sequence ID" value="KAJ3053043.1"/>
    <property type="molecule type" value="Genomic_DNA"/>
</dbReference>
<dbReference type="GO" id="GO:0006890">
    <property type="term" value="P:retrograde vesicle-mediated transport, Golgi to endoplasmic reticulum"/>
    <property type="evidence" value="ECO:0007669"/>
    <property type="project" value="InterPro"/>
</dbReference>
<evidence type="ECO:0000313" key="11">
    <source>
        <dbReference type="Proteomes" id="UP001212841"/>
    </source>
</evidence>
<comment type="subcellular location">
    <subcellularLocation>
        <location evidence="1">Endoplasmic reticulum membrane</location>
        <topology evidence="1">Single-pass type IV membrane protein</topology>
    </subcellularLocation>
    <subcellularLocation>
        <location evidence="2">Golgi apparatus membrane</location>
        <topology evidence="2">Single-pass type IV membrane protein</topology>
    </subcellularLocation>
</comment>
<dbReference type="PANTHER" id="PTHR45837">
    <property type="entry name" value="VESICLE-TRAFFICKING PROTEIN SEC22B"/>
    <property type="match status" value="1"/>
</dbReference>
<keyword evidence="8" id="KW-1133">Transmembrane helix</keyword>
<dbReference type="Proteomes" id="UP001212841">
    <property type="component" value="Unassembled WGS sequence"/>
</dbReference>
<keyword evidence="4" id="KW-0653">Protein transport</keyword>
<accession>A0AAD5SDN0</accession>
<evidence type="ECO:0000256" key="2">
    <source>
        <dbReference type="ARBA" id="ARBA00004409"/>
    </source>
</evidence>
<dbReference type="GO" id="GO:0005789">
    <property type="term" value="C:endoplasmic reticulum membrane"/>
    <property type="evidence" value="ECO:0007669"/>
    <property type="project" value="UniProtKB-SubCell"/>
</dbReference>